<feature type="domain" description="POTRA" evidence="9">
    <location>
        <begin position="361"/>
        <end position="434"/>
    </location>
</feature>
<dbReference type="GO" id="GO:0071709">
    <property type="term" value="P:membrane assembly"/>
    <property type="evidence" value="ECO:0007669"/>
    <property type="project" value="InterPro"/>
</dbReference>
<dbReference type="EMBL" id="EU057148">
    <property type="protein sequence ID" value="ABW74627.1"/>
    <property type="molecule type" value="Genomic_DNA"/>
</dbReference>
<evidence type="ECO:0000256" key="2">
    <source>
        <dbReference type="ARBA" id="ARBA00022452"/>
    </source>
</evidence>
<dbReference type="PANTHER" id="PTHR12815:SF18">
    <property type="entry name" value="SORTING AND ASSEMBLY MACHINERY COMPONENT 50 HOMOLOG"/>
    <property type="match status" value="1"/>
</dbReference>
<evidence type="ECO:0000256" key="6">
    <source>
        <dbReference type="ARBA" id="ARBA00023237"/>
    </source>
</evidence>
<dbReference type="Gene3D" id="2.40.160.50">
    <property type="entry name" value="membrane protein fhac: a member of the omp85/tpsb transporter family"/>
    <property type="match status" value="1"/>
</dbReference>
<sequence>MYGKRRFLALLFLFALGASAVILSAQSDNNWYYGKEIRAVKFNGVKFVKMSDLNAVTDSFIGKSFSDELYADLLNRIYALEYFEDIEPLALPADGEKTAVILQFNVVERPVVRSLIFKGNRRLKTSELRDAATVKESDVYIASKVLLDERKLQTLYLENGYTNARVASEIKEDDGGVDVVFNIDEGRQTVIAAIRFQGNSAVSEKNLKKDMKLKEAGLFSKGAFQESSLELDKQSVLLYYQTRGYMDAAVSDVVRETSYNEEKKRDELTLTYIVKEGVQYVFNGITLQGNLIFSTEELLALVKLKKGAIFNQTRFQEGLAAIADLYYENGYTSNSFYPDIKKDGENRLISCVLYITEKSRSHIERISVAGNTKTKDYVVLREIPLESGDIFSKKKIETGLRSLYNLGFFSAIVPQIVQGSDENLIDLVINVEEQSIKSIEFGITFSGIPETNSWPVSLFANWKDSNFLGTGKAIGANITGSNDEQALSFSYNDPWFLNRLLNFNTSLNFKHRAAKTLYYNYYPGGVNKTDYYMNYNELSFGADAALGKRWIWDFAAFTLTGGIKNSFKRNFYDASLYEPVDTTISDKHGKFGVENAVWIKGAFNARDTLYDPSKGWFFSQQFSWTGLLPKIESEYYLRTDTKAEKYFTLLDKPVSETWNLKFVLAGYTGFSFLVPAPGSVIGQSNLLIIDGMFNGRGWAAGGDQSSSIKGMAMWSSSLELRMPLAPGIFSLDFFADMIAVKNLPHELFTDFSANDLFFSFGPGLRFSLPQFPLRLMWAWSFKNTNGNFEWNSSTKNAGRFVLSFNLVNQ</sequence>
<reference evidence="10" key="1">
    <citation type="submission" date="2007-07" db="EMBL/GenBank/DDBJ databases">
        <authorList>
            <person name="Jun H.-K."/>
            <person name="Kang Y.-M."/>
            <person name="Choi B.-K."/>
        </authorList>
    </citation>
    <scope>NUCLEOTIDE SEQUENCE</scope>
</reference>
<evidence type="ECO:0000256" key="3">
    <source>
        <dbReference type="ARBA" id="ARBA00022692"/>
    </source>
</evidence>
<comment type="subcellular location">
    <subcellularLocation>
        <location evidence="1">Membrane</location>
    </subcellularLocation>
</comment>
<keyword evidence="3" id="KW-0812">Transmembrane</keyword>
<evidence type="ECO:0000256" key="7">
    <source>
        <dbReference type="NCBIfam" id="TIGR03303"/>
    </source>
</evidence>
<feature type="domain" description="POTRA" evidence="9">
    <location>
        <begin position="110"/>
        <end position="186"/>
    </location>
</feature>
<dbReference type="InterPro" id="IPR010827">
    <property type="entry name" value="BamA/TamA_POTRA"/>
</dbReference>
<proteinExistence type="predicted"/>
<feature type="chain" id="PRO_5002785227" description="Outer membrane protein assembly factor BamA" evidence="8">
    <location>
        <begin position="21"/>
        <end position="809"/>
    </location>
</feature>
<dbReference type="Pfam" id="PF07244">
    <property type="entry name" value="POTRA"/>
    <property type="match status" value="5"/>
</dbReference>
<evidence type="ECO:0000313" key="10">
    <source>
        <dbReference type="EMBL" id="ABW74627.1"/>
    </source>
</evidence>
<dbReference type="PIRSF" id="PIRSF006076">
    <property type="entry name" value="OM_assembly_OMP85"/>
    <property type="match status" value="1"/>
</dbReference>
<evidence type="ECO:0000256" key="1">
    <source>
        <dbReference type="ARBA" id="ARBA00004370"/>
    </source>
</evidence>
<keyword evidence="4" id="KW-0677">Repeat</keyword>
<keyword evidence="6" id="KW-0998">Cell outer membrane</keyword>
<protein>
    <recommendedName>
        <fullName evidence="7">Outer membrane protein assembly factor BamA</fullName>
    </recommendedName>
</protein>
<reference evidence="10" key="2">
    <citation type="journal article" date="2008" name="Infect. Immun.">
        <title>Highly conserved surface proteins of oral spirochetes as adhesins and potent inducers of proinflammatory and osteoclastogenic factors.</title>
        <authorList>
            <person name="Jun H.K."/>
            <person name="Kang Y.M."/>
            <person name="Lee H.R."/>
            <person name="Lee S.H."/>
            <person name="Choi B.K."/>
        </authorList>
    </citation>
    <scope>NUCLEOTIDE SEQUENCE</scope>
</reference>
<name>B2XCM4_TREMA</name>
<evidence type="ECO:0000256" key="5">
    <source>
        <dbReference type="ARBA" id="ARBA00023136"/>
    </source>
</evidence>
<dbReference type="Gene3D" id="3.10.20.310">
    <property type="entry name" value="membrane protein fhac"/>
    <property type="match status" value="5"/>
</dbReference>
<dbReference type="NCBIfam" id="TIGR03303">
    <property type="entry name" value="OM_YaeT"/>
    <property type="match status" value="1"/>
</dbReference>
<dbReference type="InterPro" id="IPR023707">
    <property type="entry name" value="OM_assembly_BamA"/>
</dbReference>
<accession>B2XCM4</accession>
<dbReference type="GO" id="GO:0009279">
    <property type="term" value="C:cell outer membrane"/>
    <property type="evidence" value="ECO:0007669"/>
    <property type="project" value="UniProtKB-UniRule"/>
</dbReference>
<dbReference type="AlphaFoldDB" id="B2XCM4"/>
<organism evidence="10">
    <name type="scientific">Treponema maltophilum</name>
    <dbReference type="NCBI Taxonomy" id="51160"/>
    <lineage>
        <taxon>Bacteria</taxon>
        <taxon>Pseudomonadati</taxon>
        <taxon>Spirochaetota</taxon>
        <taxon>Spirochaetia</taxon>
        <taxon>Spirochaetales</taxon>
        <taxon>Treponemataceae</taxon>
        <taxon>Treponema</taxon>
    </lineage>
</organism>
<feature type="signal peptide" evidence="8">
    <location>
        <begin position="1"/>
        <end position="20"/>
    </location>
</feature>
<evidence type="ECO:0000259" key="9">
    <source>
        <dbReference type="PROSITE" id="PS51779"/>
    </source>
</evidence>
<dbReference type="PROSITE" id="PS51779">
    <property type="entry name" value="POTRA"/>
    <property type="match status" value="2"/>
</dbReference>
<evidence type="ECO:0000256" key="4">
    <source>
        <dbReference type="ARBA" id="ARBA00022737"/>
    </source>
</evidence>
<dbReference type="InterPro" id="IPR000184">
    <property type="entry name" value="Bac_surfAg_D15"/>
</dbReference>
<evidence type="ECO:0000256" key="8">
    <source>
        <dbReference type="SAM" id="SignalP"/>
    </source>
</evidence>
<keyword evidence="2" id="KW-1134">Transmembrane beta strand</keyword>
<keyword evidence="8" id="KW-0732">Signal</keyword>
<dbReference type="InterPro" id="IPR034746">
    <property type="entry name" value="POTRA"/>
</dbReference>
<keyword evidence="5" id="KW-0472">Membrane</keyword>
<dbReference type="InterPro" id="IPR039910">
    <property type="entry name" value="D15-like"/>
</dbReference>
<dbReference type="Pfam" id="PF01103">
    <property type="entry name" value="Omp85"/>
    <property type="match status" value="1"/>
</dbReference>
<dbReference type="PANTHER" id="PTHR12815">
    <property type="entry name" value="SORTING AND ASSEMBLY MACHINERY SAMM50 PROTEIN FAMILY MEMBER"/>
    <property type="match status" value="1"/>
</dbReference>